<dbReference type="Proteomes" id="UP000177515">
    <property type="component" value="Plasmid unnamed1"/>
</dbReference>
<accession>A0ABN4TZP3</accession>
<keyword evidence="2" id="KW-0614">Plasmid</keyword>
<name>A0ABN4TZP3_9BURK</name>
<evidence type="ECO:0000313" key="2">
    <source>
        <dbReference type="EMBL" id="AOZ11153.1"/>
    </source>
</evidence>
<organism evidence="2 3">
    <name type="scientific">Cupriavidus malaysiensis</name>
    <dbReference type="NCBI Taxonomy" id="367825"/>
    <lineage>
        <taxon>Bacteria</taxon>
        <taxon>Pseudomonadati</taxon>
        <taxon>Pseudomonadota</taxon>
        <taxon>Betaproteobacteria</taxon>
        <taxon>Burkholderiales</taxon>
        <taxon>Burkholderiaceae</taxon>
        <taxon>Cupriavidus</taxon>
    </lineage>
</organism>
<sequence length="298" mass="33307">MAFHRFNIGNVPEHRNEWWRENIRRGVVTAGFEGVRGDKGDRALHAVKAGDWLFAYVSGKGYVGAGEVLAESTYVLHPHFLDGSFSVHRHERGVAWRYVIRDVDLAIELHEAQLGHPLSTRSRVKDTQAAEHLLQLLRERGEHLHAGDSYGQLDHDLQELAERASIPETQREALVDARLGQGAFRCRMLARWQGRCAVTGVGIDAVLIASHAKPWRTSTDEERLDPCNGLPLVATLDRLFDQGLVAFHPETGEMKVSPRLAGDDQSALGLPAALRRQPSAQEAAYLEYHLKHVFHSGF</sequence>
<evidence type="ECO:0000259" key="1">
    <source>
        <dbReference type="Pfam" id="PF13391"/>
    </source>
</evidence>
<gene>
    <name evidence="2" type="ORF">BKK80_34935</name>
</gene>
<dbReference type="EMBL" id="CP017756">
    <property type="protein sequence ID" value="AOZ11153.1"/>
    <property type="molecule type" value="Genomic_DNA"/>
</dbReference>
<dbReference type="RefSeq" id="WP_071073754.1">
    <property type="nucleotide sequence ID" value="NZ_CP017756.1"/>
</dbReference>
<protein>
    <recommendedName>
        <fullName evidence="1">HNH nuclease domain-containing protein</fullName>
    </recommendedName>
</protein>
<feature type="domain" description="HNH nuclease" evidence="1">
    <location>
        <begin position="196"/>
        <end position="248"/>
    </location>
</feature>
<keyword evidence="3" id="KW-1185">Reference proteome</keyword>
<evidence type="ECO:0000313" key="3">
    <source>
        <dbReference type="Proteomes" id="UP000177515"/>
    </source>
</evidence>
<proteinExistence type="predicted"/>
<dbReference type="InterPro" id="IPR003615">
    <property type="entry name" value="HNH_nuc"/>
</dbReference>
<geneLocation type="plasmid" evidence="2 3">
    <name>unnamed1</name>
</geneLocation>
<dbReference type="Pfam" id="PF13391">
    <property type="entry name" value="HNH_2"/>
    <property type="match status" value="1"/>
</dbReference>
<reference evidence="2 3" key="1">
    <citation type="submission" date="2016-10" db="EMBL/GenBank/DDBJ databases">
        <title>Complete genome sequences of three Cupriavidus strains isolated from various Malaysian environments.</title>
        <authorList>
            <person name="Abdullah A.A.-A."/>
            <person name="Shafie N.A.H."/>
            <person name="Lau N.S."/>
        </authorList>
    </citation>
    <scope>NUCLEOTIDE SEQUENCE [LARGE SCALE GENOMIC DNA]</scope>
    <source>
        <strain evidence="2 3">USMAA1020</strain>
        <plasmid evidence="2 3">unnamed1</plasmid>
    </source>
</reference>